<sequence length="453" mass="49223">MHTWIRKIILIAVTLLGITACSHAETRSASQSQAVQKFFLPTDPPENVTEPTVEVDPEGGIHSVYAKYAIGDAFYSYCPSTCKSSDEMSVVRLKTSGTVTNAMLALDGQGKPHVLLDTLSTTYYGTCTATCRTARDWTVSEILVHGILYQVTGEAFALDPQGRPRFLLHGWVGTFGPNRNETFWMTCDQDCHVSESWKQHTIDSKMTWYESQLRFSADGTAKVAGVAHLEGDGGQKTPYLLYAECETGCETPEGWKGGALMPAYLDRTTRNIDPAVSMALTRSGHPRIWGITRNAEGVPDLVYLSCDQTCADVQGEGNWTGTLQGANPKIAAGVDLALDSEDRPRAAFNLDDNIFVASCQENCATPDAVWKDIKVEITAEMQKDRVIPYPNCTLAAWFLKHPSIALTPAGNLVVGYQALDVSGGVVRTDPSKPPCSPGADMTLGRMALLDAVE</sequence>
<evidence type="ECO:0000313" key="2">
    <source>
        <dbReference type="EMBL" id="GEM46900.1"/>
    </source>
</evidence>
<comment type="caution">
    <text evidence="2">The sequence shown here is derived from an EMBL/GenBank/DDBJ whole genome shotgun (WGS) entry which is preliminary data.</text>
</comment>
<feature type="signal peptide" evidence="1">
    <location>
        <begin position="1"/>
        <end position="24"/>
    </location>
</feature>
<dbReference type="AlphaFoldDB" id="A0A511N219"/>
<keyword evidence="3" id="KW-1185">Reference proteome</keyword>
<organism evidence="2 3">
    <name type="scientific">Deinococcus cellulosilyticus (strain DSM 18568 / NBRC 106333 / KACC 11606 / 5516J-15)</name>
    <dbReference type="NCBI Taxonomy" id="1223518"/>
    <lineage>
        <taxon>Bacteria</taxon>
        <taxon>Thermotogati</taxon>
        <taxon>Deinococcota</taxon>
        <taxon>Deinococci</taxon>
        <taxon>Deinococcales</taxon>
        <taxon>Deinococcaceae</taxon>
        <taxon>Deinococcus</taxon>
    </lineage>
</organism>
<protein>
    <recommendedName>
        <fullName evidence="4">Lipoprotein</fullName>
    </recommendedName>
</protein>
<dbReference type="RefSeq" id="WP_146884724.1">
    <property type="nucleotide sequence ID" value="NZ_BJXB01000010.1"/>
</dbReference>
<keyword evidence="1" id="KW-0732">Signal</keyword>
<proteinExistence type="predicted"/>
<evidence type="ECO:0008006" key="4">
    <source>
        <dbReference type="Google" id="ProtNLM"/>
    </source>
</evidence>
<accession>A0A511N219</accession>
<dbReference type="OrthoDB" id="73940at2"/>
<gene>
    <name evidence="2" type="ORF">DC3_25350</name>
</gene>
<dbReference type="Proteomes" id="UP000321306">
    <property type="component" value="Unassembled WGS sequence"/>
</dbReference>
<evidence type="ECO:0000256" key="1">
    <source>
        <dbReference type="SAM" id="SignalP"/>
    </source>
</evidence>
<feature type="chain" id="PRO_5021820522" description="Lipoprotein" evidence="1">
    <location>
        <begin position="25"/>
        <end position="453"/>
    </location>
</feature>
<name>A0A511N219_DEIC1</name>
<dbReference type="PROSITE" id="PS51257">
    <property type="entry name" value="PROKAR_LIPOPROTEIN"/>
    <property type="match status" value="1"/>
</dbReference>
<reference evidence="2 3" key="1">
    <citation type="submission" date="2019-07" db="EMBL/GenBank/DDBJ databases">
        <title>Whole genome shotgun sequence of Deinococcus cellulosilyticus NBRC 106333.</title>
        <authorList>
            <person name="Hosoyama A."/>
            <person name="Uohara A."/>
            <person name="Ohji S."/>
            <person name="Ichikawa N."/>
        </authorList>
    </citation>
    <scope>NUCLEOTIDE SEQUENCE [LARGE SCALE GENOMIC DNA]</scope>
    <source>
        <strain evidence="2 3">NBRC 106333</strain>
    </source>
</reference>
<evidence type="ECO:0000313" key="3">
    <source>
        <dbReference type="Proteomes" id="UP000321306"/>
    </source>
</evidence>
<dbReference type="EMBL" id="BJXB01000010">
    <property type="protein sequence ID" value="GEM46900.1"/>
    <property type="molecule type" value="Genomic_DNA"/>
</dbReference>